<dbReference type="Pfam" id="PF06993">
    <property type="entry name" value="DUF1304"/>
    <property type="match status" value="1"/>
</dbReference>
<dbReference type="EMBL" id="LT629770">
    <property type="protein sequence ID" value="SDS77219.1"/>
    <property type="molecule type" value="Genomic_DNA"/>
</dbReference>
<keyword evidence="1" id="KW-0812">Transmembrane</keyword>
<proteinExistence type="predicted"/>
<sequence length="129" mass="13237">MVIAGLVLAGIAALVHVYIFWLESFAWTSARARRTFGTGTAEEAARQKELAFNQGFYNLFLAIAVLLGIVLFATGATAVGATLVFTGTGSMVAASLVLLLSSPDKASAALKQGVIPALGVIALAIGLLV</sequence>
<accession>A0A1H1UZ99</accession>
<name>A0A1H1UZ99_9MICO</name>
<reference evidence="2 3" key="1">
    <citation type="submission" date="2016-10" db="EMBL/GenBank/DDBJ databases">
        <authorList>
            <person name="de Groot N.N."/>
        </authorList>
    </citation>
    <scope>NUCLEOTIDE SEQUENCE [LARGE SCALE GENOMIC DNA]</scope>
    <source>
        <strain evidence="2 3">DSM 15019</strain>
    </source>
</reference>
<evidence type="ECO:0000313" key="2">
    <source>
        <dbReference type="EMBL" id="SDS77219.1"/>
    </source>
</evidence>
<dbReference type="AlphaFoldDB" id="A0A1H1UZ99"/>
<organism evidence="2 3">
    <name type="scientific">Microbacterium paraoxydans</name>
    <dbReference type="NCBI Taxonomy" id="199592"/>
    <lineage>
        <taxon>Bacteria</taxon>
        <taxon>Bacillati</taxon>
        <taxon>Actinomycetota</taxon>
        <taxon>Actinomycetes</taxon>
        <taxon>Micrococcales</taxon>
        <taxon>Microbacteriaceae</taxon>
        <taxon>Microbacterium</taxon>
    </lineage>
</organism>
<protein>
    <submittedName>
        <fullName evidence="2">Putative membrane protein</fullName>
    </submittedName>
</protein>
<feature type="transmembrane region" description="Helical" evidence="1">
    <location>
        <begin position="79"/>
        <end position="101"/>
    </location>
</feature>
<dbReference type="PANTHER" id="PTHR38446:SF1">
    <property type="entry name" value="BLL0914 PROTEIN"/>
    <property type="match status" value="1"/>
</dbReference>
<feature type="transmembrane region" description="Helical" evidence="1">
    <location>
        <begin position="56"/>
        <end position="73"/>
    </location>
</feature>
<dbReference type="PANTHER" id="PTHR38446">
    <property type="entry name" value="BLL0914 PROTEIN"/>
    <property type="match status" value="1"/>
</dbReference>
<dbReference type="InterPro" id="IPR009732">
    <property type="entry name" value="DUF1304"/>
</dbReference>
<evidence type="ECO:0000256" key="1">
    <source>
        <dbReference type="SAM" id="Phobius"/>
    </source>
</evidence>
<feature type="transmembrane region" description="Helical" evidence="1">
    <location>
        <begin position="108"/>
        <end position="128"/>
    </location>
</feature>
<evidence type="ECO:0000313" key="3">
    <source>
        <dbReference type="Proteomes" id="UP000182126"/>
    </source>
</evidence>
<feature type="transmembrane region" description="Helical" evidence="1">
    <location>
        <begin position="6"/>
        <end position="27"/>
    </location>
</feature>
<gene>
    <name evidence="2" type="ORF">SAMN04489809_2641</name>
</gene>
<dbReference type="RefSeq" id="WP_060921377.1">
    <property type="nucleotide sequence ID" value="NZ_LT629770.1"/>
</dbReference>
<keyword evidence="1" id="KW-0472">Membrane</keyword>
<dbReference type="Proteomes" id="UP000182126">
    <property type="component" value="Chromosome I"/>
</dbReference>
<dbReference type="GeneID" id="36298669"/>
<dbReference type="eggNOG" id="COG3759">
    <property type="taxonomic scope" value="Bacteria"/>
</dbReference>
<keyword evidence="1" id="KW-1133">Transmembrane helix</keyword>